<evidence type="ECO:0000313" key="3">
    <source>
        <dbReference type="EMBL" id="MFD1301980.1"/>
    </source>
</evidence>
<organism evidence="3 4">
    <name type="scientific">Methylobacterium marchantiae</name>
    <dbReference type="NCBI Taxonomy" id="600331"/>
    <lineage>
        <taxon>Bacteria</taxon>
        <taxon>Pseudomonadati</taxon>
        <taxon>Pseudomonadota</taxon>
        <taxon>Alphaproteobacteria</taxon>
        <taxon>Hyphomicrobiales</taxon>
        <taxon>Methylobacteriaceae</taxon>
        <taxon>Methylobacterium</taxon>
    </lineage>
</organism>
<evidence type="ECO:0000313" key="4">
    <source>
        <dbReference type="Proteomes" id="UP001597176"/>
    </source>
</evidence>
<feature type="chain" id="PRO_5046833271" description="Secreted protein" evidence="2">
    <location>
        <begin position="21"/>
        <end position="127"/>
    </location>
</feature>
<reference evidence="4" key="1">
    <citation type="journal article" date="2019" name="Int. J. Syst. Evol. Microbiol.">
        <title>The Global Catalogue of Microorganisms (GCM) 10K type strain sequencing project: providing services to taxonomists for standard genome sequencing and annotation.</title>
        <authorList>
            <consortium name="The Broad Institute Genomics Platform"/>
            <consortium name="The Broad Institute Genome Sequencing Center for Infectious Disease"/>
            <person name="Wu L."/>
            <person name="Ma J."/>
        </authorList>
    </citation>
    <scope>NUCLEOTIDE SEQUENCE [LARGE SCALE GENOMIC DNA]</scope>
    <source>
        <strain evidence="4">CCUG 56108</strain>
    </source>
</reference>
<evidence type="ECO:0000256" key="1">
    <source>
        <dbReference type="SAM" id="MobiDB-lite"/>
    </source>
</evidence>
<keyword evidence="4" id="KW-1185">Reference proteome</keyword>
<dbReference type="RefSeq" id="WP_238202429.1">
    <property type="nucleotide sequence ID" value="NZ_JBHTND010000011.1"/>
</dbReference>
<name>A0ABW3WYE0_9HYPH</name>
<keyword evidence="2" id="KW-0732">Signal</keyword>
<feature type="signal peptide" evidence="2">
    <location>
        <begin position="1"/>
        <end position="20"/>
    </location>
</feature>
<feature type="region of interest" description="Disordered" evidence="1">
    <location>
        <begin position="22"/>
        <end position="48"/>
    </location>
</feature>
<protein>
    <recommendedName>
        <fullName evidence="5">Secreted protein</fullName>
    </recommendedName>
</protein>
<proteinExistence type="predicted"/>
<evidence type="ECO:0000256" key="2">
    <source>
        <dbReference type="SAM" id="SignalP"/>
    </source>
</evidence>
<sequence>MRSIVGLFAVATLVSSPCCAEPAQDRPSVAAPPSVAPSSTVTAQQRRAVSDERAAEIRAVIAEARKRQDGIDHQNTNLWLRWTYAVCLGCGPMPRAFRPVRTNPLRVLVGIPAAMDDARDRRRSRRV</sequence>
<gene>
    <name evidence="3" type="ORF">ACFQ4G_10320</name>
</gene>
<feature type="compositionally biased region" description="Low complexity" evidence="1">
    <location>
        <begin position="27"/>
        <end position="43"/>
    </location>
</feature>
<comment type="caution">
    <text evidence="3">The sequence shown here is derived from an EMBL/GenBank/DDBJ whole genome shotgun (WGS) entry which is preliminary data.</text>
</comment>
<dbReference type="Proteomes" id="UP001597176">
    <property type="component" value="Unassembled WGS sequence"/>
</dbReference>
<dbReference type="EMBL" id="JBHTND010000011">
    <property type="protein sequence ID" value="MFD1301980.1"/>
    <property type="molecule type" value="Genomic_DNA"/>
</dbReference>
<accession>A0ABW3WYE0</accession>
<evidence type="ECO:0008006" key="5">
    <source>
        <dbReference type="Google" id="ProtNLM"/>
    </source>
</evidence>